<keyword evidence="1" id="KW-1133">Transmembrane helix</keyword>
<evidence type="ECO:0000313" key="3">
    <source>
        <dbReference type="Proteomes" id="UP000515317"/>
    </source>
</evidence>
<reference evidence="2 3" key="1">
    <citation type="submission" date="2020-08" db="EMBL/GenBank/DDBJ databases">
        <title>Genome sequence of Rhizobiales bacterium strain IZ6.</title>
        <authorList>
            <person name="Nakai R."/>
            <person name="Naganuma T."/>
        </authorList>
    </citation>
    <scope>NUCLEOTIDE SEQUENCE [LARGE SCALE GENOMIC DNA]</scope>
    <source>
        <strain evidence="2 3">IZ6</strain>
    </source>
</reference>
<dbReference type="EMBL" id="AP023361">
    <property type="protein sequence ID" value="BCJ91334.1"/>
    <property type="molecule type" value="Genomic_DNA"/>
</dbReference>
<evidence type="ECO:0000313" key="2">
    <source>
        <dbReference type="EMBL" id="BCJ91334.1"/>
    </source>
</evidence>
<name>A0A6S6QLP5_9HYPH</name>
<dbReference type="KEGG" id="tso:IZ6_20690"/>
<feature type="transmembrane region" description="Helical" evidence="1">
    <location>
        <begin position="40"/>
        <end position="64"/>
    </location>
</feature>
<dbReference type="AlphaFoldDB" id="A0A6S6QLP5"/>
<sequence length="75" mass="8147">MQVFAGFAVLIFVTVTVWAVIAFGYLGVERLMGWPDTYTALAVAFLYAPLIAVTAGLVATGWFVQRLAHKKGRPS</sequence>
<dbReference type="Proteomes" id="UP000515317">
    <property type="component" value="Chromosome"/>
</dbReference>
<organism evidence="2 3">
    <name type="scientific">Terrihabitans soli</name>
    <dbReference type="NCBI Taxonomy" id="708113"/>
    <lineage>
        <taxon>Bacteria</taxon>
        <taxon>Pseudomonadati</taxon>
        <taxon>Pseudomonadota</taxon>
        <taxon>Alphaproteobacteria</taxon>
        <taxon>Hyphomicrobiales</taxon>
        <taxon>Terrihabitans</taxon>
    </lineage>
</organism>
<dbReference type="RefSeq" id="WP_222874988.1">
    <property type="nucleotide sequence ID" value="NZ_AP023361.1"/>
</dbReference>
<gene>
    <name evidence="2" type="ORF">IZ6_20690</name>
</gene>
<accession>A0A6S6QLP5</accession>
<keyword evidence="1" id="KW-0472">Membrane</keyword>
<feature type="transmembrane region" description="Helical" evidence="1">
    <location>
        <begin position="7"/>
        <end position="28"/>
    </location>
</feature>
<evidence type="ECO:0000256" key="1">
    <source>
        <dbReference type="SAM" id="Phobius"/>
    </source>
</evidence>
<proteinExistence type="predicted"/>
<keyword evidence="3" id="KW-1185">Reference proteome</keyword>
<protein>
    <submittedName>
        <fullName evidence="2">Uncharacterized protein</fullName>
    </submittedName>
</protein>
<keyword evidence="1" id="KW-0812">Transmembrane</keyword>